<dbReference type="RefSeq" id="WP_091609790.1">
    <property type="nucleotide sequence ID" value="NZ_FMCX01000005.1"/>
</dbReference>
<keyword evidence="3" id="KW-0808">Transferase</keyword>
<dbReference type="GO" id="GO:0016740">
    <property type="term" value="F:transferase activity"/>
    <property type="evidence" value="ECO:0007669"/>
    <property type="project" value="UniProtKB-KW"/>
</dbReference>
<evidence type="ECO:0000313" key="4">
    <source>
        <dbReference type="Proteomes" id="UP000199504"/>
    </source>
</evidence>
<accession>A0A1C4Z5U7</accession>
<dbReference type="OrthoDB" id="9810303at2"/>
<dbReference type="SUPFAM" id="SSF53448">
    <property type="entry name" value="Nucleotide-diphospho-sugar transferases"/>
    <property type="match status" value="1"/>
</dbReference>
<name>A0A1C4Z5U7_9ACTN</name>
<evidence type="ECO:0000259" key="2">
    <source>
        <dbReference type="Pfam" id="PF00535"/>
    </source>
</evidence>
<keyword evidence="4" id="KW-1185">Reference proteome</keyword>
<sequence length="265" mass="28634">MIVLLPVHQPGEGLPTLVAELRAAAPDLTMVVVDDGSSGRGPAEALRAARELGCTVLRHRRNLGKGVALRTGFRYVLRTWPGQDVVCADADGQHRTEDIVRVARRVRETGRMVLGVRRFTGRVPLRSRVGNEVTRLLFRAVTGCPVRDTQTGLRGHPAAQLDWLLTVPGDRFDYEMAVLLAATRTGDRIEQTPVATRYVANNASSHFGSVVDSARVYRPLLLFAISARSSSGPTADEACPVEACPVADATAPERVRPADSPVGSR</sequence>
<organism evidence="3 4">
    <name type="scientific">Micromonospora mirobrigensis</name>
    <dbReference type="NCBI Taxonomy" id="262898"/>
    <lineage>
        <taxon>Bacteria</taxon>
        <taxon>Bacillati</taxon>
        <taxon>Actinomycetota</taxon>
        <taxon>Actinomycetes</taxon>
        <taxon>Micromonosporales</taxon>
        <taxon>Micromonosporaceae</taxon>
        <taxon>Micromonospora</taxon>
    </lineage>
</organism>
<dbReference type="InterPro" id="IPR001173">
    <property type="entry name" value="Glyco_trans_2-like"/>
</dbReference>
<evidence type="ECO:0000256" key="1">
    <source>
        <dbReference type="ARBA" id="ARBA00006739"/>
    </source>
</evidence>
<dbReference type="InterPro" id="IPR029044">
    <property type="entry name" value="Nucleotide-diphossugar_trans"/>
</dbReference>
<comment type="similarity">
    <text evidence="1">Belongs to the glycosyltransferase 2 family.</text>
</comment>
<protein>
    <submittedName>
        <fullName evidence="3">Glycosyl transferase family 2</fullName>
    </submittedName>
</protein>
<feature type="domain" description="Glycosyltransferase 2-like" evidence="2">
    <location>
        <begin position="3"/>
        <end position="127"/>
    </location>
</feature>
<dbReference type="CDD" id="cd04179">
    <property type="entry name" value="DPM_DPG-synthase_like"/>
    <property type="match status" value="1"/>
</dbReference>
<dbReference type="Gene3D" id="3.90.550.10">
    <property type="entry name" value="Spore Coat Polysaccharide Biosynthesis Protein SpsA, Chain A"/>
    <property type="match status" value="1"/>
</dbReference>
<reference evidence="4" key="1">
    <citation type="submission" date="2016-06" db="EMBL/GenBank/DDBJ databases">
        <authorList>
            <person name="Varghese N."/>
            <person name="Submissions Spin"/>
        </authorList>
    </citation>
    <scope>NUCLEOTIDE SEQUENCE [LARGE SCALE GENOMIC DNA]</scope>
    <source>
        <strain evidence="4">DSM 44830</strain>
    </source>
</reference>
<dbReference type="EMBL" id="FMCX01000005">
    <property type="protein sequence ID" value="SCF28313.1"/>
    <property type="molecule type" value="Genomic_DNA"/>
</dbReference>
<dbReference type="PANTHER" id="PTHR48090">
    <property type="entry name" value="UNDECAPRENYL-PHOSPHATE 4-DEOXY-4-FORMAMIDO-L-ARABINOSE TRANSFERASE-RELATED"/>
    <property type="match status" value="1"/>
</dbReference>
<evidence type="ECO:0000313" key="3">
    <source>
        <dbReference type="EMBL" id="SCF28313.1"/>
    </source>
</evidence>
<dbReference type="Proteomes" id="UP000199504">
    <property type="component" value="Unassembled WGS sequence"/>
</dbReference>
<proteinExistence type="inferred from homology"/>
<dbReference type="Pfam" id="PF00535">
    <property type="entry name" value="Glycos_transf_2"/>
    <property type="match status" value="1"/>
</dbReference>
<dbReference type="STRING" id="262898.GA0070564_105100"/>
<gene>
    <name evidence="3" type="ORF">GA0070564_105100</name>
</gene>
<dbReference type="AlphaFoldDB" id="A0A1C4Z5U7"/>
<dbReference type="PANTHER" id="PTHR48090:SF7">
    <property type="entry name" value="RFBJ PROTEIN"/>
    <property type="match status" value="1"/>
</dbReference>
<dbReference type="InterPro" id="IPR050256">
    <property type="entry name" value="Glycosyltransferase_2"/>
</dbReference>